<sequence>MTTSPSEKTGITLMLGSVVAFAVNTLMIRGLSLAVPAADGWVASLFRGVVGMLIVTAFFIGKGFQPKNLFTRPLLIARGLIGGFGILAFYITVVHLGAGRAVIINLSYPIFGCLFASLWLKETLPLRSWAWMGAGFVGLLVFLGFGLEHPVGRYDLLALAGAVAAGIVITLIRQLRHTEHTATIYASQCLASALFAALPAAQPASTLPPTALLIMTVAAVLVGLAQLSMTHAYRSLSVARGSSIQMILPLVTALGGWAFFDETFTLLEIAGGALTLLATWRVVATPKLIIPQPLKAAA</sequence>
<dbReference type="GO" id="GO:0016020">
    <property type="term" value="C:membrane"/>
    <property type="evidence" value="ECO:0007669"/>
    <property type="project" value="UniProtKB-SubCell"/>
</dbReference>
<dbReference type="InterPro" id="IPR037185">
    <property type="entry name" value="EmrE-like"/>
</dbReference>
<dbReference type="PANTHER" id="PTHR22911">
    <property type="entry name" value="ACYL-MALONYL CONDENSING ENZYME-RELATED"/>
    <property type="match status" value="1"/>
</dbReference>
<evidence type="ECO:0000256" key="2">
    <source>
        <dbReference type="ARBA" id="ARBA00022692"/>
    </source>
</evidence>
<feature type="transmembrane region" description="Helical" evidence="5">
    <location>
        <begin position="12"/>
        <end position="35"/>
    </location>
</feature>
<evidence type="ECO:0000256" key="5">
    <source>
        <dbReference type="SAM" id="Phobius"/>
    </source>
</evidence>
<protein>
    <submittedName>
        <fullName evidence="7">Drug/metabolite transporter (DMT)-like permease</fullName>
    </submittedName>
</protein>
<feature type="transmembrane region" description="Helical" evidence="5">
    <location>
        <begin position="153"/>
        <end position="172"/>
    </location>
</feature>
<feature type="transmembrane region" description="Helical" evidence="5">
    <location>
        <begin position="41"/>
        <end position="61"/>
    </location>
</feature>
<feature type="transmembrane region" description="Helical" evidence="5">
    <location>
        <begin position="73"/>
        <end position="96"/>
    </location>
</feature>
<dbReference type="AlphaFoldDB" id="A0A840V583"/>
<proteinExistence type="predicted"/>
<comment type="subcellular location">
    <subcellularLocation>
        <location evidence="1">Membrane</location>
        <topology evidence="1">Multi-pass membrane protein</topology>
    </subcellularLocation>
</comment>
<dbReference type="RefSeq" id="WP_184020088.1">
    <property type="nucleotide sequence ID" value="NZ_JACHFD010000015.1"/>
</dbReference>
<feature type="transmembrane region" description="Helical" evidence="5">
    <location>
        <begin position="266"/>
        <end position="284"/>
    </location>
</feature>
<feature type="domain" description="EamA" evidence="6">
    <location>
        <begin position="9"/>
        <end position="142"/>
    </location>
</feature>
<evidence type="ECO:0000259" key="6">
    <source>
        <dbReference type="Pfam" id="PF00892"/>
    </source>
</evidence>
<keyword evidence="3 5" id="KW-1133">Transmembrane helix</keyword>
<keyword evidence="4 5" id="KW-0472">Membrane</keyword>
<dbReference type="SUPFAM" id="SSF103481">
    <property type="entry name" value="Multidrug resistance efflux transporter EmrE"/>
    <property type="match status" value="2"/>
</dbReference>
<feature type="transmembrane region" description="Helical" evidence="5">
    <location>
        <begin position="129"/>
        <end position="147"/>
    </location>
</feature>
<comment type="caution">
    <text evidence="7">The sequence shown here is derived from an EMBL/GenBank/DDBJ whole genome shotgun (WGS) entry which is preliminary data.</text>
</comment>
<keyword evidence="2 5" id="KW-0812">Transmembrane</keyword>
<feature type="transmembrane region" description="Helical" evidence="5">
    <location>
        <begin position="239"/>
        <end position="260"/>
    </location>
</feature>
<evidence type="ECO:0000313" key="7">
    <source>
        <dbReference type="EMBL" id="MBB5352773.1"/>
    </source>
</evidence>
<dbReference type="EMBL" id="JACHFD010000015">
    <property type="protein sequence ID" value="MBB5352773.1"/>
    <property type="molecule type" value="Genomic_DNA"/>
</dbReference>
<keyword evidence="8" id="KW-1185">Reference proteome</keyword>
<dbReference type="PANTHER" id="PTHR22911:SF6">
    <property type="entry name" value="SOLUTE CARRIER FAMILY 35 MEMBER G1"/>
    <property type="match status" value="1"/>
</dbReference>
<dbReference type="Pfam" id="PF00892">
    <property type="entry name" value="EamA"/>
    <property type="match status" value="2"/>
</dbReference>
<reference evidence="7 8" key="1">
    <citation type="submission" date="2020-08" db="EMBL/GenBank/DDBJ databases">
        <title>Genomic Encyclopedia of Type Strains, Phase IV (KMG-IV): sequencing the most valuable type-strain genomes for metagenomic binning, comparative biology and taxonomic classification.</title>
        <authorList>
            <person name="Goeker M."/>
        </authorList>
    </citation>
    <scope>NUCLEOTIDE SEQUENCE [LARGE SCALE GENOMIC DNA]</scope>
    <source>
        <strain evidence="7 8">YC6886</strain>
    </source>
</reference>
<evidence type="ECO:0000313" key="8">
    <source>
        <dbReference type="Proteomes" id="UP000557717"/>
    </source>
</evidence>
<evidence type="ECO:0000256" key="3">
    <source>
        <dbReference type="ARBA" id="ARBA00022989"/>
    </source>
</evidence>
<feature type="transmembrane region" description="Helical" evidence="5">
    <location>
        <begin position="102"/>
        <end position="120"/>
    </location>
</feature>
<evidence type="ECO:0000256" key="4">
    <source>
        <dbReference type="ARBA" id="ARBA00023136"/>
    </source>
</evidence>
<organism evidence="7 8">
    <name type="scientific">Haloferula luteola</name>
    <dbReference type="NCBI Taxonomy" id="595692"/>
    <lineage>
        <taxon>Bacteria</taxon>
        <taxon>Pseudomonadati</taxon>
        <taxon>Verrucomicrobiota</taxon>
        <taxon>Verrucomicrobiia</taxon>
        <taxon>Verrucomicrobiales</taxon>
        <taxon>Verrucomicrobiaceae</taxon>
        <taxon>Haloferula</taxon>
    </lineage>
</organism>
<feature type="transmembrane region" description="Helical" evidence="5">
    <location>
        <begin position="184"/>
        <end position="201"/>
    </location>
</feature>
<accession>A0A840V583</accession>
<feature type="transmembrane region" description="Helical" evidence="5">
    <location>
        <begin position="207"/>
        <end position="227"/>
    </location>
</feature>
<evidence type="ECO:0000256" key="1">
    <source>
        <dbReference type="ARBA" id="ARBA00004141"/>
    </source>
</evidence>
<dbReference type="Proteomes" id="UP000557717">
    <property type="component" value="Unassembled WGS sequence"/>
</dbReference>
<dbReference type="InterPro" id="IPR000620">
    <property type="entry name" value="EamA_dom"/>
</dbReference>
<name>A0A840V583_9BACT</name>
<gene>
    <name evidence="7" type="ORF">HNR46_003021</name>
</gene>
<feature type="domain" description="EamA" evidence="6">
    <location>
        <begin position="154"/>
        <end position="280"/>
    </location>
</feature>